<protein>
    <submittedName>
        <fullName evidence="1">Uncharacterized protein</fullName>
    </submittedName>
</protein>
<name>M1V9L5_CYAM1</name>
<reference evidence="1 2" key="1">
    <citation type="journal article" date="2004" name="Nature">
        <title>Genome sequence of the ultrasmall unicellular red alga Cyanidioschyzon merolae 10D.</title>
        <authorList>
            <person name="Matsuzaki M."/>
            <person name="Misumi O."/>
            <person name="Shin-i T."/>
            <person name="Maruyama S."/>
            <person name="Takahara M."/>
            <person name="Miyagishima S."/>
            <person name="Mori T."/>
            <person name="Nishida K."/>
            <person name="Yagisawa F."/>
            <person name="Nishida K."/>
            <person name="Yoshida Y."/>
            <person name="Nishimura Y."/>
            <person name="Nakao S."/>
            <person name="Kobayashi T."/>
            <person name="Momoyama Y."/>
            <person name="Higashiyama T."/>
            <person name="Minoda A."/>
            <person name="Sano M."/>
            <person name="Nomoto H."/>
            <person name="Oishi K."/>
            <person name="Hayashi H."/>
            <person name="Ohta F."/>
            <person name="Nishizaka S."/>
            <person name="Haga S."/>
            <person name="Miura S."/>
            <person name="Morishita T."/>
            <person name="Kabeya Y."/>
            <person name="Terasawa K."/>
            <person name="Suzuki Y."/>
            <person name="Ishii Y."/>
            <person name="Asakawa S."/>
            <person name="Takano H."/>
            <person name="Ohta N."/>
            <person name="Kuroiwa H."/>
            <person name="Tanaka K."/>
            <person name="Shimizu N."/>
            <person name="Sugano S."/>
            <person name="Sato N."/>
            <person name="Nozaki H."/>
            <person name="Ogasawara N."/>
            <person name="Kohara Y."/>
            <person name="Kuroiwa T."/>
        </authorList>
    </citation>
    <scope>NUCLEOTIDE SEQUENCE [LARGE SCALE GENOMIC DNA]</scope>
    <source>
        <strain evidence="1 2">10D</strain>
    </source>
</reference>
<sequence length="343" mass="37251">MEAQERSVDDAKDTCIGQKLSKRRPVGCSVDCALGFSAPSGPPTVPLRRVLLPASRVRTPPCREASRSGTVCSTRNVPGIARIACKSRGALRARKIGTQRAVIVLRHAQRPPLLWGKPSPALVFGLGTLLAAALVWNRLANLTLVEGTRARADLVGAIASSALLLYAVSAWQIEVRSTAPVRIRDGHHLEQTETIALGGELETALAWLIDTVFGACANVTTAVWLTGDNTGRIVAQRGMVKAALGSQVDLRRFEELGVLNLRDPVSSRYFADLKTVPRSIEWQQLLPADTQSAWLGTFKAPLQRDGSQPAQSCFLLILGCNKIRGFLDKDLEMLACFQQQWMP</sequence>
<proteinExistence type="predicted"/>
<dbReference type="RefSeq" id="XP_005537640.1">
    <property type="nucleotide sequence ID" value="XM_005537583.1"/>
</dbReference>
<dbReference type="OrthoDB" id="10476440at2759"/>
<accession>M1V9L5</accession>
<dbReference type="GeneID" id="16995741"/>
<organism evidence="1 2">
    <name type="scientific">Cyanidioschyzon merolae (strain NIES-3377 / 10D)</name>
    <name type="common">Unicellular red alga</name>
    <dbReference type="NCBI Taxonomy" id="280699"/>
    <lineage>
        <taxon>Eukaryota</taxon>
        <taxon>Rhodophyta</taxon>
        <taxon>Bangiophyceae</taxon>
        <taxon>Cyanidiales</taxon>
        <taxon>Cyanidiaceae</taxon>
        <taxon>Cyanidioschyzon</taxon>
    </lineage>
</organism>
<dbReference type="Gramene" id="CMO261CT">
    <property type="protein sequence ID" value="CMO261CT"/>
    <property type="gene ID" value="CMO261C"/>
</dbReference>
<dbReference type="Pfam" id="PF11152">
    <property type="entry name" value="CCB2_CCB4"/>
    <property type="match status" value="1"/>
</dbReference>
<dbReference type="EMBL" id="AP006497">
    <property type="protein sequence ID" value="BAM81604.1"/>
    <property type="molecule type" value="Genomic_DNA"/>
</dbReference>
<dbReference type="AlphaFoldDB" id="M1V9L5"/>
<gene>
    <name evidence="1" type="ORF">CYME_CMO261C</name>
</gene>
<dbReference type="InterPro" id="IPR021325">
    <property type="entry name" value="CCB2/CCB4"/>
</dbReference>
<dbReference type="Proteomes" id="UP000007014">
    <property type="component" value="Chromosome 15"/>
</dbReference>
<dbReference type="HOGENOM" id="CLU_809759_0_0_1"/>
<dbReference type="KEGG" id="cme:CYME_CMO261C"/>
<evidence type="ECO:0000313" key="1">
    <source>
        <dbReference type="EMBL" id="BAM81604.1"/>
    </source>
</evidence>
<evidence type="ECO:0000313" key="2">
    <source>
        <dbReference type="Proteomes" id="UP000007014"/>
    </source>
</evidence>
<keyword evidence="2" id="KW-1185">Reference proteome</keyword>
<reference evidence="1 2" key="2">
    <citation type="journal article" date="2007" name="BMC Biol.">
        <title>A 100%-complete sequence reveals unusually simple genomic features in the hot-spring red alga Cyanidioschyzon merolae.</title>
        <authorList>
            <person name="Nozaki H."/>
            <person name="Takano H."/>
            <person name="Misumi O."/>
            <person name="Terasawa K."/>
            <person name="Matsuzaki M."/>
            <person name="Maruyama S."/>
            <person name="Nishida K."/>
            <person name="Yagisawa F."/>
            <person name="Yoshida Y."/>
            <person name="Fujiwara T."/>
            <person name="Takio S."/>
            <person name="Tamura K."/>
            <person name="Chung S.J."/>
            <person name="Nakamura S."/>
            <person name="Kuroiwa H."/>
            <person name="Tanaka K."/>
            <person name="Sato N."/>
            <person name="Kuroiwa T."/>
        </authorList>
    </citation>
    <scope>NUCLEOTIDE SEQUENCE [LARGE SCALE GENOMIC DNA]</scope>
    <source>
        <strain evidence="1 2">10D</strain>
    </source>
</reference>